<dbReference type="PANTHER" id="PTHR30043">
    <property type="entry name" value="PHOSPHONATES TRANSPORT SYSTEM PERMEASE PROTEIN"/>
    <property type="match status" value="1"/>
</dbReference>
<dbReference type="PROSITE" id="PS50928">
    <property type="entry name" value="ABC_TM1"/>
    <property type="match status" value="1"/>
</dbReference>
<dbReference type="CDD" id="cd06261">
    <property type="entry name" value="TM_PBP2"/>
    <property type="match status" value="1"/>
</dbReference>
<comment type="subcellular location">
    <subcellularLocation>
        <location evidence="1 7">Cell membrane</location>
        <topology evidence="1 7">Multi-pass membrane protein</topology>
    </subcellularLocation>
</comment>
<dbReference type="Gene3D" id="1.10.3720.10">
    <property type="entry name" value="MetI-like"/>
    <property type="match status" value="1"/>
</dbReference>
<organism evidence="9 10">
    <name type="scientific">Micrococcoides hystricis</name>
    <dbReference type="NCBI Taxonomy" id="1572761"/>
    <lineage>
        <taxon>Bacteria</taxon>
        <taxon>Bacillati</taxon>
        <taxon>Actinomycetota</taxon>
        <taxon>Actinomycetes</taxon>
        <taxon>Micrococcales</taxon>
        <taxon>Micrococcaceae</taxon>
        <taxon>Micrococcoides</taxon>
    </lineage>
</organism>
<dbReference type="RefSeq" id="WP_377458526.1">
    <property type="nucleotide sequence ID" value="NZ_JBHLUB010000026.1"/>
</dbReference>
<accession>A0ABV6P9Q6</accession>
<evidence type="ECO:0000256" key="4">
    <source>
        <dbReference type="ARBA" id="ARBA00022692"/>
    </source>
</evidence>
<proteinExistence type="inferred from homology"/>
<reference evidence="9 10" key="1">
    <citation type="submission" date="2024-09" db="EMBL/GenBank/DDBJ databases">
        <authorList>
            <person name="Sun Q."/>
            <person name="Mori K."/>
        </authorList>
    </citation>
    <scope>NUCLEOTIDE SEQUENCE [LARGE SCALE GENOMIC DNA]</scope>
    <source>
        <strain evidence="9 10">NCAIM B.02604</strain>
    </source>
</reference>
<feature type="transmembrane region" description="Helical" evidence="7">
    <location>
        <begin position="187"/>
        <end position="208"/>
    </location>
</feature>
<keyword evidence="10" id="KW-1185">Reference proteome</keyword>
<evidence type="ECO:0000256" key="3">
    <source>
        <dbReference type="ARBA" id="ARBA00022475"/>
    </source>
</evidence>
<protein>
    <submittedName>
        <fullName evidence="9">Phosphonate ABC transporter, permease protein PhnE</fullName>
    </submittedName>
</protein>
<feature type="domain" description="ABC transmembrane type-1" evidence="8">
    <location>
        <begin position="77"/>
        <end position="260"/>
    </location>
</feature>
<keyword evidence="2 7" id="KW-0813">Transport</keyword>
<dbReference type="EMBL" id="JBHLUB010000026">
    <property type="protein sequence ID" value="MFC0581825.1"/>
    <property type="molecule type" value="Genomic_DNA"/>
</dbReference>
<keyword evidence="4 7" id="KW-0812">Transmembrane</keyword>
<keyword evidence="6 7" id="KW-0472">Membrane</keyword>
<feature type="transmembrane region" description="Helical" evidence="7">
    <location>
        <begin position="242"/>
        <end position="259"/>
    </location>
</feature>
<evidence type="ECO:0000256" key="2">
    <source>
        <dbReference type="ARBA" id="ARBA00022448"/>
    </source>
</evidence>
<dbReference type="Proteomes" id="UP001589862">
    <property type="component" value="Unassembled WGS sequence"/>
</dbReference>
<feature type="transmembrane region" description="Helical" evidence="7">
    <location>
        <begin position="129"/>
        <end position="152"/>
    </location>
</feature>
<comment type="similarity">
    <text evidence="7">Belongs to the binding-protein-dependent transport system permease family.</text>
</comment>
<name>A0ABV6P9Q6_9MICC</name>
<evidence type="ECO:0000259" key="8">
    <source>
        <dbReference type="PROSITE" id="PS50928"/>
    </source>
</evidence>
<evidence type="ECO:0000256" key="7">
    <source>
        <dbReference type="RuleBase" id="RU363032"/>
    </source>
</evidence>
<comment type="caution">
    <text evidence="9">The sequence shown here is derived from an EMBL/GenBank/DDBJ whole genome shotgun (WGS) entry which is preliminary data.</text>
</comment>
<keyword evidence="3" id="KW-1003">Cell membrane</keyword>
<feature type="transmembrane region" description="Helical" evidence="7">
    <location>
        <begin position="215"/>
        <end position="236"/>
    </location>
</feature>
<evidence type="ECO:0000313" key="10">
    <source>
        <dbReference type="Proteomes" id="UP001589862"/>
    </source>
</evidence>
<dbReference type="NCBIfam" id="TIGR01097">
    <property type="entry name" value="PhnE"/>
    <property type="match status" value="1"/>
</dbReference>
<keyword evidence="5 7" id="KW-1133">Transmembrane helix</keyword>
<dbReference type="Pfam" id="PF00528">
    <property type="entry name" value="BPD_transp_1"/>
    <property type="match status" value="1"/>
</dbReference>
<feature type="transmembrane region" description="Helical" evidence="7">
    <location>
        <begin position="21"/>
        <end position="39"/>
    </location>
</feature>
<evidence type="ECO:0000256" key="6">
    <source>
        <dbReference type="ARBA" id="ARBA00023136"/>
    </source>
</evidence>
<dbReference type="InterPro" id="IPR035906">
    <property type="entry name" value="MetI-like_sf"/>
</dbReference>
<feature type="transmembrane region" description="Helical" evidence="7">
    <location>
        <begin position="83"/>
        <end position="103"/>
    </location>
</feature>
<gene>
    <name evidence="9" type="primary">phnE</name>
    <name evidence="9" type="ORF">ACFFFR_05445</name>
</gene>
<evidence type="ECO:0000313" key="9">
    <source>
        <dbReference type="EMBL" id="MFC0581825.1"/>
    </source>
</evidence>
<dbReference type="InterPro" id="IPR000515">
    <property type="entry name" value="MetI-like"/>
</dbReference>
<sequence length="277" mass="29764">MSLLQDKTTTEPPQRFKRPRASTIVVLLLIGLLTLNGLLRLDLDFERISLAPERSWNFITRGFPPNLERAPQLGEAILETLEMALIGTMLGVLLSVPVSLLAARNTSPHPAISATLRLVLSAFRSIPDLVWAMIFVVSVGLGPLAGILAIAVDVLGFAGRFFAERVEEVERGPIDAIRSTGARGVPVVATAILPVVFPSFSGTSLYCLEKSVRGAVVLGLVGAGGIGVELNVAFQLRQFDTAFTIIIMILVVVLLAERLSSEVRKRMLADVGFGRGL</sequence>
<dbReference type="SUPFAM" id="SSF161098">
    <property type="entry name" value="MetI-like"/>
    <property type="match status" value="1"/>
</dbReference>
<dbReference type="InterPro" id="IPR005769">
    <property type="entry name" value="PhnE/PtxC"/>
</dbReference>
<dbReference type="PANTHER" id="PTHR30043:SF1">
    <property type="entry name" value="ABC TRANSPORT SYSTEM PERMEASE PROTEIN P69"/>
    <property type="match status" value="1"/>
</dbReference>
<evidence type="ECO:0000256" key="1">
    <source>
        <dbReference type="ARBA" id="ARBA00004651"/>
    </source>
</evidence>
<evidence type="ECO:0000256" key="5">
    <source>
        <dbReference type="ARBA" id="ARBA00022989"/>
    </source>
</evidence>